<keyword evidence="7" id="KW-1185">Reference proteome</keyword>
<dbReference type="GO" id="GO:0000976">
    <property type="term" value="F:transcription cis-regulatory region binding"/>
    <property type="evidence" value="ECO:0007669"/>
    <property type="project" value="TreeGrafter"/>
</dbReference>
<dbReference type="Gene3D" id="1.10.10.60">
    <property type="entry name" value="Homeodomain-like"/>
    <property type="match status" value="1"/>
</dbReference>
<evidence type="ECO:0000313" key="5">
    <source>
        <dbReference type="EMBL" id="KAB0632200.1"/>
    </source>
</evidence>
<dbReference type="GO" id="GO:0005829">
    <property type="term" value="C:cytosol"/>
    <property type="evidence" value="ECO:0007669"/>
    <property type="project" value="TreeGrafter"/>
</dbReference>
<sequence>MDDTTRYTTANLPVHLLRCLAETSKELGIDPTRLCLGLGFDVADLSNPSCRISLRQASAMIRRALEMAPRRALGLELGVSETIASIGLVGYAMLTSPTVKDAIAVGIALQRHTGPLMHFDLTTDARSLSIYATNVFLEPDIEAFLVEEAFGSFMKIGRSLAGDGFQPKAVDLSYPRPDYADQYARVFQCPVRFEQEHNLFACDAAWGRRAIATSDPLAHRQALEFLQTALPPEPEGTDFLESIERIVRRDLRHAPTLAAIATQLCMSERTLRRRLADQGVSYQAVIDTIRKKRAFTLLSNPRLSIEDVAHAVGFSDSHNFRRAFKRWTGHGPREAFHAIGAAAPSGTH</sequence>
<gene>
    <name evidence="6" type="ORF">DF017_32795</name>
    <name evidence="5" type="ORF">F7R25_33825</name>
</gene>
<evidence type="ECO:0000256" key="1">
    <source>
        <dbReference type="ARBA" id="ARBA00023015"/>
    </source>
</evidence>
<proteinExistence type="predicted"/>
<dbReference type="InterPro" id="IPR009057">
    <property type="entry name" value="Homeodomain-like_sf"/>
</dbReference>
<evidence type="ECO:0000313" key="6">
    <source>
        <dbReference type="EMBL" id="RQY81691.1"/>
    </source>
</evidence>
<evidence type="ECO:0000313" key="7">
    <source>
        <dbReference type="Proteomes" id="UP000281098"/>
    </source>
</evidence>
<dbReference type="InterPro" id="IPR018060">
    <property type="entry name" value="HTH_AraC"/>
</dbReference>
<protein>
    <submittedName>
        <fullName evidence="5">AraC family transcriptional regulator</fullName>
    </submittedName>
</protein>
<evidence type="ECO:0000259" key="4">
    <source>
        <dbReference type="PROSITE" id="PS01124"/>
    </source>
</evidence>
<dbReference type="Pfam" id="PF12625">
    <property type="entry name" value="Arabinose_bd"/>
    <property type="match status" value="1"/>
</dbReference>
<reference evidence="6 7" key="1">
    <citation type="submission" date="2018-08" db="EMBL/GenBank/DDBJ databases">
        <title>Comparative analysis of Burkholderia isolates from Puerto Rico.</title>
        <authorList>
            <person name="Hall C."/>
            <person name="Sahl J."/>
            <person name="Wagner D."/>
        </authorList>
    </citation>
    <scope>NUCLEOTIDE SEQUENCE [LARGE SCALE GENOMIC DNA]</scope>
    <source>
        <strain evidence="6 7">Bp8966</strain>
    </source>
</reference>
<dbReference type="EMBL" id="VZOK01000092">
    <property type="protein sequence ID" value="KAB0632200.1"/>
    <property type="molecule type" value="Genomic_DNA"/>
</dbReference>
<feature type="domain" description="HTH araC/xylS-type" evidence="4">
    <location>
        <begin position="241"/>
        <end position="338"/>
    </location>
</feature>
<dbReference type="PANTHER" id="PTHR47894:SF1">
    <property type="entry name" value="HTH-TYPE TRANSCRIPTIONAL REGULATOR VQSM"/>
    <property type="match status" value="1"/>
</dbReference>
<dbReference type="RefSeq" id="WP_059882907.1">
    <property type="nucleotide sequence ID" value="NZ_CABVPM010000099.1"/>
</dbReference>
<dbReference type="Proteomes" id="UP000281098">
    <property type="component" value="Unassembled WGS sequence"/>
</dbReference>
<dbReference type="AlphaFoldDB" id="A0A6L3MLI9"/>
<dbReference type="PROSITE" id="PS01124">
    <property type="entry name" value="HTH_ARAC_FAMILY_2"/>
    <property type="match status" value="1"/>
</dbReference>
<dbReference type="InterPro" id="IPR032687">
    <property type="entry name" value="AraC-type_N"/>
</dbReference>
<dbReference type="SMART" id="SM00342">
    <property type="entry name" value="HTH_ARAC"/>
    <property type="match status" value="1"/>
</dbReference>
<dbReference type="Pfam" id="PF12833">
    <property type="entry name" value="HTH_18"/>
    <property type="match status" value="1"/>
</dbReference>
<dbReference type="PANTHER" id="PTHR47894">
    <property type="entry name" value="HTH-TYPE TRANSCRIPTIONAL REGULATOR GADX"/>
    <property type="match status" value="1"/>
</dbReference>
<keyword evidence="1" id="KW-0805">Transcription regulation</keyword>
<dbReference type="Proteomes" id="UP000473470">
    <property type="component" value="Unassembled WGS sequence"/>
</dbReference>
<reference evidence="5 8" key="2">
    <citation type="submission" date="2019-09" db="EMBL/GenBank/DDBJ databases">
        <title>Draft genome sequences of 48 bacterial type strains from the CCUG.</title>
        <authorList>
            <person name="Tunovic T."/>
            <person name="Pineiro-Iglesias B."/>
            <person name="Unosson C."/>
            <person name="Inganas E."/>
            <person name="Ohlen M."/>
            <person name="Cardew S."/>
            <person name="Jensie-Markopoulos S."/>
            <person name="Salva-Serra F."/>
            <person name="Jaen-Luchoro D."/>
            <person name="Karlsson R."/>
            <person name="Svensson-Stadler L."/>
            <person name="Chun J."/>
            <person name="Moore E."/>
        </authorList>
    </citation>
    <scope>NUCLEOTIDE SEQUENCE [LARGE SCALE GENOMIC DNA]</scope>
    <source>
        <strain evidence="5 8">CCUG 65686</strain>
    </source>
</reference>
<comment type="caution">
    <text evidence="5">The sequence shown here is derived from an EMBL/GenBank/DDBJ whole genome shotgun (WGS) entry which is preliminary data.</text>
</comment>
<evidence type="ECO:0000313" key="8">
    <source>
        <dbReference type="Proteomes" id="UP000473470"/>
    </source>
</evidence>
<keyword evidence="2" id="KW-0238">DNA-binding</keyword>
<dbReference type="SUPFAM" id="SSF46689">
    <property type="entry name" value="Homeodomain-like"/>
    <property type="match status" value="1"/>
</dbReference>
<dbReference type="GO" id="GO:0003700">
    <property type="term" value="F:DNA-binding transcription factor activity"/>
    <property type="evidence" value="ECO:0007669"/>
    <property type="project" value="InterPro"/>
</dbReference>
<keyword evidence="3" id="KW-0804">Transcription</keyword>
<accession>A0A6L3MLI9</accession>
<dbReference type="EMBL" id="QTPM01000069">
    <property type="protein sequence ID" value="RQY81691.1"/>
    <property type="molecule type" value="Genomic_DNA"/>
</dbReference>
<evidence type="ECO:0000256" key="3">
    <source>
        <dbReference type="ARBA" id="ARBA00023163"/>
    </source>
</evidence>
<evidence type="ECO:0000256" key="2">
    <source>
        <dbReference type="ARBA" id="ARBA00023125"/>
    </source>
</evidence>
<name>A0A6L3MLI9_9BURK</name>
<organism evidence="5 8">
    <name type="scientific">Burkholderia stagnalis</name>
    <dbReference type="NCBI Taxonomy" id="1503054"/>
    <lineage>
        <taxon>Bacteria</taxon>
        <taxon>Pseudomonadati</taxon>
        <taxon>Pseudomonadota</taxon>
        <taxon>Betaproteobacteria</taxon>
        <taxon>Burkholderiales</taxon>
        <taxon>Burkholderiaceae</taxon>
        <taxon>Burkholderia</taxon>
        <taxon>Burkholderia cepacia complex</taxon>
    </lineage>
</organism>